<keyword evidence="2" id="KW-1185">Reference proteome</keyword>
<proteinExistence type="predicted"/>
<reference evidence="1" key="1">
    <citation type="submission" date="2020-11" db="EMBL/GenBank/DDBJ databases">
        <authorList>
            <person name="Tran Van P."/>
        </authorList>
    </citation>
    <scope>NUCLEOTIDE SEQUENCE</scope>
</reference>
<sequence>MEEGQPRKRTWLEIKQGVRAATAHFLRMSFKVPSSFTFEKLPGDKMRVYFLASPAPGRETTLLFTDVGPQQYFSSSSPILNVQPVLSASFQAQSGKYSREELQMMDRKRVVTWGITSYEADLKSRQFMFPAAGSLFLASFPPITPVQEDECVYF</sequence>
<evidence type="ECO:0000313" key="2">
    <source>
        <dbReference type="Proteomes" id="UP000677054"/>
    </source>
</evidence>
<evidence type="ECO:0000313" key="1">
    <source>
        <dbReference type="EMBL" id="CAD7251556.1"/>
    </source>
</evidence>
<dbReference type="Proteomes" id="UP000677054">
    <property type="component" value="Unassembled WGS sequence"/>
</dbReference>
<gene>
    <name evidence="1" type="ORF">DSTB1V02_LOCUS11322</name>
</gene>
<dbReference type="AlphaFoldDB" id="A0A7R9ACH7"/>
<dbReference type="Gene3D" id="2.140.10.30">
    <property type="entry name" value="Dipeptidylpeptidase IV, N-terminal domain"/>
    <property type="match status" value="1"/>
</dbReference>
<dbReference type="EMBL" id="CAJPEV010003631">
    <property type="protein sequence ID" value="CAG0900198.1"/>
    <property type="molecule type" value="Genomic_DNA"/>
</dbReference>
<protein>
    <submittedName>
        <fullName evidence="1">Uncharacterized protein</fullName>
    </submittedName>
</protein>
<dbReference type="OrthoDB" id="16520at2759"/>
<name>A0A7R9ACH7_9CRUS</name>
<dbReference type="EMBL" id="LR903148">
    <property type="protein sequence ID" value="CAD7251556.1"/>
    <property type="molecule type" value="Genomic_DNA"/>
</dbReference>
<organism evidence="1">
    <name type="scientific">Darwinula stevensoni</name>
    <dbReference type="NCBI Taxonomy" id="69355"/>
    <lineage>
        <taxon>Eukaryota</taxon>
        <taxon>Metazoa</taxon>
        <taxon>Ecdysozoa</taxon>
        <taxon>Arthropoda</taxon>
        <taxon>Crustacea</taxon>
        <taxon>Oligostraca</taxon>
        <taxon>Ostracoda</taxon>
        <taxon>Podocopa</taxon>
        <taxon>Podocopida</taxon>
        <taxon>Darwinulocopina</taxon>
        <taxon>Darwinuloidea</taxon>
        <taxon>Darwinulidae</taxon>
        <taxon>Darwinula</taxon>
    </lineage>
</organism>
<accession>A0A7R9ACH7</accession>